<evidence type="ECO:0000256" key="7">
    <source>
        <dbReference type="ARBA" id="ARBA00022989"/>
    </source>
</evidence>
<feature type="transmembrane region" description="Helical" evidence="9">
    <location>
        <begin position="375"/>
        <end position="393"/>
    </location>
</feature>
<dbReference type="PANTHER" id="PTHR30614">
    <property type="entry name" value="MEMBRANE COMPONENT OF AMINO ACID ABC TRANSPORTER"/>
    <property type="match status" value="1"/>
</dbReference>
<name>A0A317CFN9_9GAMM</name>
<dbReference type="InterPro" id="IPR035906">
    <property type="entry name" value="MetI-like_sf"/>
</dbReference>
<dbReference type="OrthoDB" id="9808531at2"/>
<dbReference type="PANTHER" id="PTHR30614:SF37">
    <property type="entry name" value="AMINO-ACID ABC TRANSPORTER PERMEASE PROTEIN YHDX-RELATED"/>
    <property type="match status" value="1"/>
</dbReference>
<organism evidence="11 12">
    <name type="scientific">Leucothrix arctica</name>
    <dbReference type="NCBI Taxonomy" id="1481894"/>
    <lineage>
        <taxon>Bacteria</taxon>
        <taxon>Pseudomonadati</taxon>
        <taxon>Pseudomonadota</taxon>
        <taxon>Gammaproteobacteria</taxon>
        <taxon>Thiotrichales</taxon>
        <taxon>Thiotrichaceae</taxon>
        <taxon>Leucothrix</taxon>
    </lineage>
</organism>
<dbReference type="SUPFAM" id="SSF161098">
    <property type="entry name" value="MetI-like"/>
    <property type="match status" value="1"/>
</dbReference>
<protein>
    <submittedName>
        <fullName evidence="11">Amino acid ABC transporter permease</fullName>
    </submittedName>
</protein>
<dbReference type="PROSITE" id="PS50928">
    <property type="entry name" value="ABC_TM1"/>
    <property type="match status" value="1"/>
</dbReference>
<comment type="similarity">
    <text evidence="2">Belongs to the binding-protein-dependent transport system permease family. HisMQ subfamily.</text>
</comment>
<dbReference type="InterPro" id="IPR000515">
    <property type="entry name" value="MetI-like"/>
</dbReference>
<proteinExistence type="inferred from homology"/>
<keyword evidence="6" id="KW-0029">Amino-acid transport</keyword>
<evidence type="ECO:0000313" key="12">
    <source>
        <dbReference type="Proteomes" id="UP000245506"/>
    </source>
</evidence>
<dbReference type="AlphaFoldDB" id="A0A317CFN9"/>
<dbReference type="Gene3D" id="1.10.3720.10">
    <property type="entry name" value="MetI-like"/>
    <property type="match status" value="1"/>
</dbReference>
<evidence type="ECO:0000259" key="10">
    <source>
        <dbReference type="PROSITE" id="PS50928"/>
    </source>
</evidence>
<dbReference type="NCBIfam" id="TIGR01726">
    <property type="entry name" value="HEQRo_perm_3TM"/>
    <property type="match status" value="1"/>
</dbReference>
<evidence type="ECO:0000256" key="5">
    <source>
        <dbReference type="ARBA" id="ARBA00022692"/>
    </source>
</evidence>
<evidence type="ECO:0000256" key="1">
    <source>
        <dbReference type="ARBA" id="ARBA00004429"/>
    </source>
</evidence>
<keyword evidence="7 9" id="KW-1133">Transmembrane helix</keyword>
<comment type="caution">
    <text evidence="11">The sequence shown here is derived from an EMBL/GenBank/DDBJ whole genome shotgun (WGS) entry which is preliminary data.</text>
</comment>
<feature type="transmembrane region" description="Helical" evidence="9">
    <location>
        <begin position="227"/>
        <end position="247"/>
    </location>
</feature>
<dbReference type="CDD" id="cd06261">
    <property type="entry name" value="TM_PBP2"/>
    <property type="match status" value="2"/>
</dbReference>
<comment type="subcellular location">
    <subcellularLocation>
        <location evidence="1">Cell inner membrane</location>
        <topology evidence="1">Multi-pass membrane protein</topology>
    </subcellularLocation>
    <subcellularLocation>
        <location evidence="9">Cell membrane</location>
        <topology evidence="9">Multi-pass membrane protein</topology>
    </subcellularLocation>
</comment>
<feature type="transmembrane region" description="Helical" evidence="9">
    <location>
        <begin position="92"/>
        <end position="125"/>
    </location>
</feature>
<evidence type="ECO:0000256" key="2">
    <source>
        <dbReference type="ARBA" id="ARBA00010072"/>
    </source>
</evidence>
<dbReference type="GO" id="GO:0043190">
    <property type="term" value="C:ATP-binding cassette (ABC) transporter complex"/>
    <property type="evidence" value="ECO:0007669"/>
    <property type="project" value="InterPro"/>
</dbReference>
<dbReference type="RefSeq" id="WP_109822668.1">
    <property type="nucleotide sequence ID" value="NZ_QGKL01000020.1"/>
</dbReference>
<dbReference type="Proteomes" id="UP000245506">
    <property type="component" value="Unassembled WGS sequence"/>
</dbReference>
<feature type="transmembrane region" description="Helical" evidence="9">
    <location>
        <begin position="34"/>
        <end position="56"/>
    </location>
</feature>
<dbReference type="EMBL" id="QGKL01000020">
    <property type="protein sequence ID" value="PWQ97408.1"/>
    <property type="molecule type" value="Genomic_DNA"/>
</dbReference>
<gene>
    <name evidence="11" type="ORF">DKT75_06785</name>
</gene>
<accession>A0A317CFN9</accession>
<feature type="transmembrane region" description="Helical" evidence="9">
    <location>
        <begin position="267"/>
        <end position="289"/>
    </location>
</feature>
<dbReference type="InterPro" id="IPR010065">
    <property type="entry name" value="AA_ABC_transptr_permease_3TM"/>
</dbReference>
<dbReference type="InterPro" id="IPR043429">
    <property type="entry name" value="ArtM/GltK/GlnP/TcyL/YhdX-like"/>
</dbReference>
<sequence>MFQKKTTEQIKAATRPSAQKKAGAFYNNPQIRAIFYQTLLVVGLLYFFYAIVNNTLTNMEASGIKSGFGFLSTAAGYDILMSLISFESTDTYLRVFIVGFLNTILVSAIGIFFATILGFIFGVAYFSKNWLIRTISTAYVEIFRNIPLLLQVFFWYFAVLAALPGPRDSLSFGEAIFLNVRGLFTPKLVGSDGSTLVYIALGIAVVGIFVLRSWAKKRQELTGQQFPLLWGSLGLVIGLPLLVALFTDLPFTVDYPALKGFSFKGGITIIPELMALSLALSVYGGAFIAEAVRAGIQSVPKGQSEAARSIGLKENKIMSLVVVPQAMRVIVPLLNSEYQSLVKNSTLAAAIGYPDLFNVFVGTALNQTGQAIETIFMTIIVYFILNMMISFLMNRFNNNVELTGR</sequence>
<dbReference type="GO" id="GO:0022857">
    <property type="term" value="F:transmembrane transporter activity"/>
    <property type="evidence" value="ECO:0007669"/>
    <property type="project" value="InterPro"/>
</dbReference>
<feature type="transmembrane region" description="Helical" evidence="9">
    <location>
        <begin position="196"/>
        <end position="215"/>
    </location>
</feature>
<keyword evidence="5 9" id="KW-0812">Transmembrane</keyword>
<keyword evidence="12" id="KW-1185">Reference proteome</keyword>
<evidence type="ECO:0000313" key="11">
    <source>
        <dbReference type="EMBL" id="PWQ97408.1"/>
    </source>
</evidence>
<evidence type="ECO:0000256" key="9">
    <source>
        <dbReference type="RuleBase" id="RU363032"/>
    </source>
</evidence>
<evidence type="ECO:0000256" key="3">
    <source>
        <dbReference type="ARBA" id="ARBA00022448"/>
    </source>
</evidence>
<evidence type="ECO:0000256" key="6">
    <source>
        <dbReference type="ARBA" id="ARBA00022970"/>
    </source>
</evidence>
<dbReference type="GO" id="GO:0006865">
    <property type="term" value="P:amino acid transport"/>
    <property type="evidence" value="ECO:0007669"/>
    <property type="project" value="UniProtKB-KW"/>
</dbReference>
<evidence type="ECO:0000256" key="4">
    <source>
        <dbReference type="ARBA" id="ARBA00022475"/>
    </source>
</evidence>
<dbReference type="Pfam" id="PF00528">
    <property type="entry name" value="BPD_transp_1"/>
    <property type="match status" value="1"/>
</dbReference>
<feature type="transmembrane region" description="Helical" evidence="9">
    <location>
        <begin position="146"/>
        <end position="163"/>
    </location>
</feature>
<evidence type="ECO:0000256" key="8">
    <source>
        <dbReference type="ARBA" id="ARBA00023136"/>
    </source>
</evidence>
<feature type="transmembrane region" description="Helical" evidence="9">
    <location>
        <begin position="68"/>
        <end position="86"/>
    </location>
</feature>
<keyword evidence="8 9" id="KW-0472">Membrane</keyword>
<reference evidence="11 12" key="1">
    <citation type="submission" date="2018-05" db="EMBL/GenBank/DDBJ databases">
        <title>Leucothrix arctica sp. nov., isolated from Arctic seawater.</title>
        <authorList>
            <person name="Choi A."/>
            <person name="Baek K."/>
        </authorList>
    </citation>
    <scope>NUCLEOTIDE SEQUENCE [LARGE SCALE GENOMIC DNA]</scope>
    <source>
        <strain evidence="11 12">IMCC9719</strain>
    </source>
</reference>
<keyword evidence="3 9" id="KW-0813">Transport</keyword>
<keyword evidence="4" id="KW-1003">Cell membrane</keyword>
<feature type="domain" description="ABC transmembrane type-1" evidence="10">
    <location>
        <begin position="100"/>
        <end position="393"/>
    </location>
</feature>